<evidence type="ECO:0000313" key="1">
    <source>
        <dbReference type="EMBL" id="QDT22525.1"/>
    </source>
</evidence>
<gene>
    <name evidence="1" type="ORF">HG66A1_43330</name>
</gene>
<organism evidence="1 2">
    <name type="scientific">Gimesia chilikensis</name>
    <dbReference type="NCBI Taxonomy" id="2605989"/>
    <lineage>
        <taxon>Bacteria</taxon>
        <taxon>Pseudomonadati</taxon>
        <taxon>Planctomycetota</taxon>
        <taxon>Planctomycetia</taxon>
        <taxon>Planctomycetales</taxon>
        <taxon>Planctomycetaceae</taxon>
        <taxon>Gimesia</taxon>
    </lineage>
</organism>
<evidence type="ECO:0000313" key="2">
    <source>
        <dbReference type="Proteomes" id="UP000320421"/>
    </source>
</evidence>
<keyword evidence="2" id="KW-1185">Reference proteome</keyword>
<accession>A0A517PT20</accession>
<protein>
    <submittedName>
        <fullName evidence="1">Uncharacterized protein</fullName>
    </submittedName>
</protein>
<reference evidence="1 2" key="1">
    <citation type="submission" date="2019-02" db="EMBL/GenBank/DDBJ databases">
        <title>Deep-cultivation of Planctomycetes and their phenomic and genomic characterization uncovers novel biology.</title>
        <authorList>
            <person name="Wiegand S."/>
            <person name="Jogler M."/>
            <person name="Boedeker C."/>
            <person name="Pinto D."/>
            <person name="Vollmers J."/>
            <person name="Rivas-Marin E."/>
            <person name="Kohn T."/>
            <person name="Peeters S.H."/>
            <person name="Heuer A."/>
            <person name="Rast P."/>
            <person name="Oberbeckmann S."/>
            <person name="Bunk B."/>
            <person name="Jeske O."/>
            <person name="Meyerdierks A."/>
            <person name="Storesund J.E."/>
            <person name="Kallscheuer N."/>
            <person name="Luecker S."/>
            <person name="Lage O.M."/>
            <person name="Pohl T."/>
            <person name="Merkel B.J."/>
            <person name="Hornburger P."/>
            <person name="Mueller R.-W."/>
            <person name="Bruemmer F."/>
            <person name="Labrenz M."/>
            <person name="Spormann A.M."/>
            <person name="Op den Camp H."/>
            <person name="Overmann J."/>
            <person name="Amann R."/>
            <person name="Jetten M.S.M."/>
            <person name="Mascher T."/>
            <person name="Medema M.H."/>
            <person name="Devos D.P."/>
            <person name="Kaster A.-K."/>
            <person name="Ovreas L."/>
            <person name="Rohde M."/>
            <person name="Galperin M.Y."/>
            <person name="Jogler C."/>
        </authorList>
    </citation>
    <scope>NUCLEOTIDE SEQUENCE [LARGE SCALE GENOMIC DNA]</scope>
    <source>
        <strain evidence="1 2">HG66A1</strain>
    </source>
</reference>
<name>A0A517PT20_9PLAN</name>
<dbReference type="Proteomes" id="UP000320421">
    <property type="component" value="Chromosome"/>
</dbReference>
<dbReference type="EMBL" id="CP036266">
    <property type="protein sequence ID" value="QDT22525.1"/>
    <property type="molecule type" value="Genomic_DNA"/>
</dbReference>
<sequence>MGSEYSIHPDGTGDSLTDEILEDLLCRLPDYHGKTVAGGQITYEFRGSNTRAAPDTFPDVNVGLSENCVTLCQFGDYRIAALVLGALVMELVSESRSERIEVVKP</sequence>
<dbReference type="AlphaFoldDB" id="A0A517PT20"/>
<dbReference type="OrthoDB" id="9913724at2"/>
<dbReference type="RefSeq" id="WP_145188491.1">
    <property type="nucleotide sequence ID" value="NZ_CP036266.1"/>
</dbReference>
<proteinExistence type="predicted"/>